<feature type="transmembrane region" description="Helical" evidence="7">
    <location>
        <begin position="294"/>
        <end position="319"/>
    </location>
</feature>
<dbReference type="InterPro" id="IPR036721">
    <property type="entry name" value="RCK_C_sf"/>
</dbReference>
<evidence type="ECO:0000256" key="2">
    <source>
        <dbReference type="ARBA" id="ARBA00005551"/>
    </source>
</evidence>
<sequence length="767" mass="85579">MHLDHLIIDLALILIAASVATLIMKKLNQPIVLGYIIAGFLISPNFIYLPTVVRTEDITSWAEIGIIFLMFALGLEFSFIKIANVGGSAFVTALTVMGAMLFIGFGAGQLLGWSEMDCIFLGGMLSMSSTMIILKAYEEYKLKKEKFAQLVMGTLVIEDIAGIFMLIVLSAISVGQGISGIGLVSEIGTLLLMLVVWLIVGIYLIPTCLKAIAKLLNDELLIIVSLAICMGMVLIANAIGFSSALGAFMAGSILAGTVRGEVIERLTKPIKDLFGAVFFISVGMLIQPNMLVEYIWPIIIISIVTMFGQMIFSTLGMLFSGQSLRTAMRGGFSMVQIGEFSFIVASLGMSLGVISDFLYPIVVCVSVITSFLTPVFIRNAERAYGVVDKLLPQGAKVFLKRNTSERQMTDDKDDDWKRYLKRIGTRTFICSTAMFVIYLLSVNYMLPFFQKYSTADGALYITAGISVVVMIPFVALMHGTNKVLYTKLWMKHKANKLPLLTLQFMRVLIASAFIALTLNRLLDWPFLLVMIIAIIPASFIVRSEYIRGKTKRIEMSFVANFYEKTLAARKRERARMGTHNWLDQSIHVVRFCIVSAEEGLKVMDVGRSRYVHLGVIKVIRGDKHYNMPQGTFELKKGDILTAIGTHEEIEASLLKLEEMEYIEKIEYPEETLKDYIYGQTFHHIPPEKQIICVPINVSEDLFFVNKSIKNSRIRERYKGSVIGIERNNLPITHPNISTVIQPGDLLWVIGTKEMATKMFKDDILGKV</sequence>
<evidence type="ECO:0000259" key="8">
    <source>
        <dbReference type="PROSITE" id="PS51202"/>
    </source>
</evidence>
<evidence type="ECO:0000256" key="3">
    <source>
        <dbReference type="ARBA" id="ARBA00022448"/>
    </source>
</evidence>
<dbReference type="Pfam" id="PF00999">
    <property type="entry name" value="Na_H_Exchanger"/>
    <property type="match status" value="1"/>
</dbReference>
<dbReference type="Gene3D" id="3.30.70.1450">
    <property type="entry name" value="Regulator of K+ conductance, C-terminal domain"/>
    <property type="match status" value="2"/>
</dbReference>
<evidence type="ECO:0000313" key="9">
    <source>
        <dbReference type="EMBL" id="MBE5035344.1"/>
    </source>
</evidence>
<comment type="subcellular location">
    <subcellularLocation>
        <location evidence="1">Membrane</location>
        <topology evidence="1">Multi-pass membrane protein</topology>
    </subcellularLocation>
</comment>
<gene>
    <name evidence="9" type="ORF">INF20_03495</name>
</gene>
<keyword evidence="6 7" id="KW-0472">Membrane</keyword>
<keyword evidence="5 7" id="KW-1133">Transmembrane helix</keyword>
<evidence type="ECO:0000256" key="6">
    <source>
        <dbReference type="ARBA" id="ARBA00023136"/>
    </source>
</evidence>
<feature type="transmembrane region" description="Helical" evidence="7">
    <location>
        <begin position="61"/>
        <end position="80"/>
    </location>
</feature>
<dbReference type="Gene3D" id="1.20.1530.20">
    <property type="match status" value="1"/>
</dbReference>
<feature type="transmembrane region" description="Helical" evidence="7">
    <location>
        <begin position="497"/>
        <end position="518"/>
    </location>
</feature>
<feature type="transmembrane region" description="Helical" evidence="7">
    <location>
        <begin position="427"/>
        <end position="446"/>
    </location>
</feature>
<feature type="transmembrane region" description="Helical" evidence="7">
    <location>
        <begin position="119"/>
        <end position="137"/>
    </location>
</feature>
<dbReference type="Pfam" id="PF02080">
    <property type="entry name" value="TrkA_C"/>
    <property type="match status" value="1"/>
</dbReference>
<evidence type="ECO:0000313" key="10">
    <source>
        <dbReference type="Proteomes" id="UP001516588"/>
    </source>
</evidence>
<feature type="transmembrane region" description="Helical" evidence="7">
    <location>
        <begin position="216"/>
        <end position="235"/>
    </location>
</feature>
<feature type="transmembrane region" description="Helical" evidence="7">
    <location>
        <begin position="458"/>
        <end position="476"/>
    </location>
</feature>
<reference evidence="9 10" key="1">
    <citation type="submission" date="2020-10" db="EMBL/GenBank/DDBJ databases">
        <title>ChiBAC.</title>
        <authorList>
            <person name="Zenner C."/>
            <person name="Hitch T.C.A."/>
            <person name="Clavel T."/>
        </authorList>
    </citation>
    <scope>NUCLEOTIDE SEQUENCE [LARGE SCALE GENOMIC DNA]</scope>
    <source>
        <strain evidence="9 10">DSM 108706</strain>
    </source>
</reference>
<feature type="transmembrane region" description="Helical" evidence="7">
    <location>
        <begin position="149"/>
        <end position="172"/>
    </location>
</feature>
<feature type="transmembrane region" description="Helical" evidence="7">
    <location>
        <begin position="357"/>
        <end position="377"/>
    </location>
</feature>
<feature type="transmembrane region" description="Helical" evidence="7">
    <location>
        <begin position="178"/>
        <end position="204"/>
    </location>
</feature>
<keyword evidence="4 7" id="KW-0812">Transmembrane</keyword>
<organism evidence="9 10">
    <name type="scientific">Gallibacter intestinalis</name>
    <dbReference type="NCBI Taxonomy" id="2779356"/>
    <lineage>
        <taxon>Bacteria</taxon>
        <taxon>Bacillati</taxon>
        <taxon>Bacillota</taxon>
        <taxon>Clostridia</taxon>
        <taxon>Eubacteriales</taxon>
        <taxon>Eubacteriaceae</taxon>
        <taxon>Gallibacter</taxon>
    </lineage>
</organism>
<dbReference type="PANTHER" id="PTHR42751">
    <property type="entry name" value="SODIUM/HYDROGEN EXCHANGER FAMILY/TRKA DOMAIN PROTEIN"/>
    <property type="match status" value="1"/>
</dbReference>
<evidence type="ECO:0000256" key="7">
    <source>
        <dbReference type="SAM" id="Phobius"/>
    </source>
</evidence>
<dbReference type="EMBL" id="JADCKA010000004">
    <property type="protein sequence ID" value="MBE5035344.1"/>
    <property type="molecule type" value="Genomic_DNA"/>
</dbReference>
<comment type="caution">
    <text evidence="9">The sequence shown here is derived from an EMBL/GenBank/DDBJ whole genome shotgun (WGS) entry which is preliminary data.</text>
</comment>
<dbReference type="InterPro" id="IPR006153">
    <property type="entry name" value="Cation/H_exchanger_TM"/>
</dbReference>
<name>A0ABR9QWT3_9FIRM</name>
<evidence type="ECO:0000256" key="1">
    <source>
        <dbReference type="ARBA" id="ARBA00004141"/>
    </source>
</evidence>
<dbReference type="PROSITE" id="PS51202">
    <property type="entry name" value="RCK_C"/>
    <property type="match status" value="1"/>
</dbReference>
<feature type="domain" description="RCK C-terminal" evidence="8">
    <location>
        <begin position="679"/>
        <end position="765"/>
    </location>
</feature>
<dbReference type="InterPro" id="IPR038770">
    <property type="entry name" value="Na+/solute_symporter_sf"/>
</dbReference>
<feature type="transmembrane region" description="Helical" evidence="7">
    <location>
        <begin position="524"/>
        <end position="541"/>
    </location>
</feature>
<accession>A0ABR9QWT3</accession>
<dbReference type="InterPro" id="IPR006037">
    <property type="entry name" value="RCK_C"/>
</dbReference>
<evidence type="ECO:0000256" key="4">
    <source>
        <dbReference type="ARBA" id="ARBA00022692"/>
    </source>
</evidence>
<evidence type="ECO:0000256" key="5">
    <source>
        <dbReference type="ARBA" id="ARBA00022989"/>
    </source>
</evidence>
<feature type="transmembrane region" description="Helical" evidence="7">
    <location>
        <begin position="87"/>
        <end position="107"/>
    </location>
</feature>
<protein>
    <submittedName>
        <fullName evidence="9">Cation:proton antiporter</fullName>
    </submittedName>
</protein>
<feature type="transmembrane region" description="Helical" evidence="7">
    <location>
        <begin position="6"/>
        <end position="24"/>
    </location>
</feature>
<dbReference type="SUPFAM" id="SSF116726">
    <property type="entry name" value="TrkA C-terminal domain-like"/>
    <property type="match status" value="2"/>
</dbReference>
<proteinExistence type="inferred from homology"/>
<dbReference type="Proteomes" id="UP001516588">
    <property type="component" value="Unassembled WGS sequence"/>
</dbReference>
<comment type="similarity">
    <text evidence="2">Belongs to the monovalent cation:proton antiporter 2 (CPA2) transporter (TC 2.A.37) family.</text>
</comment>
<keyword evidence="10" id="KW-1185">Reference proteome</keyword>
<keyword evidence="3" id="KW-0813">Transport</keyword>
<feature type="transmembrane region" description="Helical" evidence="7">
    <location>
        <begin position="331"/>
        <end position="351"/>
    </location>
</feature>
<dbReference type="RefSeq" id="WP_226385013.1">
    <property type="nucleotide sequence ID" value="NZ_JADCKA010000004.1"/>
</dbReference>
<feature type="transmembrane region" description="Helical" evidence="7">
    <location>
        <begin position="31"/>
        <end position="49"/>
    </location>
</feature>
<dbReference type="PANTHER" id="PTHR42751:SF3">
    <property type="entry name" value="SODIUM_GLUTAMATE SYMPORTER"/>
    <property type="match status" value="1"/>
</dbReference>